<feature type="domain" description="RNA polymerase Rpb2" evidence="9">
    <location>
        <begin position="1178"/>
        <end position="1250"/>
    </location>
</feature>
<protein>
    <recommendedName>
        <fullName evidence="7">DNA-directed RNA polymerase subunit beta</fullName>
        <ecNumber evidence="7">2.7.7.6</ecNumber>
    </recommendedName>
</protein>
<dbReference type="InterPro" id="IPR015712">
    <property type="entry name" value="DNA-dir_RNA_pol_su2"/>
</dbReference>
<organism evidence="11 12">
    <name type="scientific">Candidatus Hodgkinia cicadicola</name>
    <dbReference type="NCBI Taxonomy" id="573658"/>
    <lineage>
        <taxon>Bacteria</taxon>
        <taxon>Pseudomonadati</taxon>
        <taxon>Pseudomonadota</taxon>
        <taxon>Alphaproteobacteria</taxon>
        <taxon>Hyphomicrobiales</taxon>
        <taxon>Candidatus Hodgkinia</taxon>
    </lineage>
</organism>
<proteinExistence type="inferred from homology"/>
<dbReference type="Gene3D" id="2.30.150.10">
    <property type="entry name" value="DNA-directed RNA polymerase, beta subunit, external 1 domain"/>
    <property type="match status" value="1"/>
</dbReference>
<dbReference type="InterPro" id="IPR042107">
    <property type="entry name" value="DNA-dir_RNA_pol_bsu_ext_1_sf"/>
</dbReference>
<evidence type="ECO:0000256" key="5">
    <source>
        <dbReference type="ARBA" id="ARBA00048552"/>
    </source>
</evidence>
<dbReference type="Pfam" id="PF04565">
    <property type="entry name" value="RNA_pol_Rpb2_3"/>
    <property type="match status" value="1"/>
</dbReference>
<keyword evidence="12" id="KW-1185">Reference proteome</keyword>
<dbReference type="EMBL" id="NXGL01000005">
    <property type="protein sequence ID" value="PIM95123.1"/>
    <property type="molecule type" value="Genomic_DNA"/>
</dbReference>
<dbReference type="Gene3D" id="3.90.1100.10">
    <property type="match status" value="1"/>
</dbReference>
<dbReference type="EC" id="2.7.7.6" evidence="7"/>
<comment type="caution">
    <text evidence="11">The sequence shown here is derived from an EMBL/GenBank/DDBJ whole genome shotgun (WGS) entry which is preliminary data.</text>
</comment>
<dbReference type="InterPro" id="IPR014724">
    <property type="entry name" value="RNA_pol_RPB2_OB-fold"/>
</dbReference>
<evidence type="ECO:0000259" key="9">
    <source>
        <dbReference type="Pfam" id="PF04560"/>
    </source>
</evidence>
<dbReference type="Gene3D" id="3.90.1800.10">
    <property type="entry name" value="RNA polymerase alpha subunit dimerisation domain"/>
    <property type="match status" value="1"/>
</dbReference>
<feature type="domain" description="DNA-directed RNA polymerase subunit 2 hybrid-binding" evidence="8">
    <location>
        <begin position="621"/>
        <end position="1175"/>
    </location>
</feature>
<comment type="similarity">
    <text evidence="6">Belongs to the RNA polymerase beta chain family.</text>
</comment>
<dbReference type="Gene3D" id="2.40.50.100">
    <property type="match status" value="1"/>
</dbReference>
<dbReference type="Pfam" id="PF04560">
    <property type="entry name" value="RNA_pol_Rpb2_7"/>
    <property type="match status" value="1"/>
</dbReference>
<comment type="function">
    <text evidence="7">DNA-dependent RNA polymerase catalyzes the transcription of DNA into RNA using the four ribonucleoside triphosphates as substrates.</text>
</comment>
<dbReference type="PANTHER" id="PTHR20856">
    <property type="entry name" value="DNA-DIRECTED RNA POLYMERASE I SUBUNIT 2"/>
    <property type="match status" value="1"/>
</dbReference>
<evidence type="ECO:0000256" key="7">
    <source>
        <dbReference type="RuleBase" id="RU363031"/>
    </source>
</evidence>
<dbReference type="SUPFAM" id="SSF64484">
    <property type="entry name" value="beta and beta-prime subunits of DNA dependent RNA-polymerase"/>
    <property type="match status" value="1"/>
</dbReference>
<sequence length="1253" mass="141921">MSTRFDFNNNLVDKIPLTHGGLQNRLYKNTLWGCYNDKGIKISKLELNLRTLFPVDLKRWSLELIRPNNSIRDEESTSFGLELKVVRYCFDKDILFVNHWYNLDVPLMDLPRPSKDGVLTINGTKKTLITQLIKQPAVLFDREHKSLNMKDKDIGYLKINGSKIIHNNHESDLFASLLALRTKHSHIFKGTSETHDVVFYKGTWHRLTWNNSKQNEFKYGSRRSFRCKKNITGCLETNKVIIIGAYVNPLRIPVVNVGENIILDKNTALNYSGSITTTNSSNVLNVIRKLDEVMVEGGAEITCEEINNVELTFPGRIFLNDLTRNHLDFGLEQLTKKDLILISNEMLVNRNNFKHVDCDVRMIRGSGDVIIDFIKKTLDSVLNIKDPNVSTDDVMMISGLFDSVKKIQSDIDKFFVSSDLCQYLDQVNSLSELSHKNKLTCLGDGGLTSQNVEVTIRDTKKWHLAKICPIESPEGQNIGLVLALSTYANVDVNGYILTGYYKTYNGLINKSVIYLNHFESKRLNVALSCNKTQRKWTMCLNWNEIKATDRSIIDLNLVSDVQMFSHAVRLIPFLGHNDPTRALMAANMLKQAIPPLDPRPPLVGTGEEYTVMRDTGHNVVACNSGRVIKADSKRIIVYEPRDRKRRVYILPQPTKSNQEMCQRLRTVVNSGQTLKRGDVIAECQSSCDGEMSLGANLLVAFMCWEGYNFEDSVIISSNVINKGIFKSLHIIDLKTKVRRTPSGNEWLSPSITDIPMKYRRCLDSNGIVKVGSNVHEDDVLVGKLILRSDVERKKKEFKEISGVELTSDEGSGNDDGTITNVGDGNYILNEGMDRGGEFPTELVHNISLRVPKGIDYATVLEVERSSDEDKNYQDQDLESYIRCYNVVTKKYIRRCCKLLQVGNIKKSLTTSPFLSGNKVIQNGLDLLHKNYLSYLNKLEVNLLSKFNNRLANEDQNDGVKVLETIRVKLLVHKSIKVGDKICGRHGNKGVVSKIIPKEDMPFMDDGTPIDVIFNPLGVPSRMNIGQLLETTFGLISYRFGLEFKNVLNMYYKTNDDRILERVIPKLTELYPNINNLTKNMILTLLSKLSQGVKISCPLFGFPFESCLKDFNNRLLINSNKKIQLYDGKTGLPFVSTTNVGIIYILKLNHLVDDKIHARSTGPYSAVTQQPLKGKSNLGGQRLGEMEVWALQSYGVAYFLNESLSAKCDDIMARHEIKENFLEERPTHNLHQTEGMAVLVKELFSMCIRIGTTK</sequence>
<evidence type="ECO:0000256" key="6">
    <source>
        <dbReference type="RuleBase" id="RU000434"/>
    </source>
</evidence>
<keyword evidence="2 7" id="KW-0808">Transferase</keyword>
<evidence type="ECO:0000313" key="11">
    <source>
        <dbReference type="EMBL" id="PIM95123.1"/>
    </source>
</evidence>
<dbReference type="PROSITE" id="PS01166">
    <property type="entry name" value="RNA_POL_BETA"/>
    <property type="match status" value="1"/>
</dbReference>
<gene>
    <name evidence="11" type="primary">rpoB</name>
    <name evidence="11" type="ORF">MAGCAS_63</name>
</gene>
<dbReference type="Pfam" id="PF00562">
    <property type="entry name" value="RNA_pol_Rpb2_6"/>
    <property type="match status" value="1"/>
</dbReference>
<dbReference type="GO" id="GO:0000428">
    <property type="term" value="C:DNA-directed RNA polymerase complex"/>
    <property type="evidence" value="ECO:0007669"/>
    <property type="project" value="UniProtKB-KW"/>
</dbReference>
<keyword evidence="3 7" id="KW-0548">Nucleotidyltransferase</keyword>
<keyword evidence="4 7" id="KW-0804">Transcription</keyword>
<dbReference type="InterPro" id="IPR037033">
    <property type="entry name" value="DNA-dir_RNAP_su2_hyb_sf"/>
</dbReference>
<dbReference type="GO" id="GO:0003899">
    <property type="term" value="F:DNA-directed RNA polymerase activity"/>
    <property type="evidence" value="ECO:0007669"/>
    <property type="project" value="UniProtKB-EC"/>
</dbReference>
<accession>A0ABX4MFE7</accession>
<dbReference type="Proteomes" id="UP000229707">
    <property type="component" value="Unassembled WGS sequence"/>
</dbReference>
<comment type="subunit">
    <text evidence="7">The RNAP catalytic core consists of 2 alpha, 1 beta, 1 beta' and 1 omega subunit. When a sigma factor is associated with the core the holoenzyme is formed, which can initiate transcription.</text>
</comment>
<reference evidence="11" key="1">
    <citation type="submission" date="2017-09" db="EMBL/GenBank/DDBJ databases">
        <authorList>
            <person name="Campbell M.A."/>
            <person name="Lukasik P."/>
            <person name="Simon C."/>
            <person name="McCutcheon J.P."/>
        </authorList>
    </citation>
    <scope>NUCLEOTIDE SEQUENCE [LARGE SCALE GENOMIC DNA]</scope>
    <source>
        <strain evidence="11">MAGCAS</strain>
    </source>
</reference>
<evidence type="ECO:0000259" key="8">
    <source>
        <dbReference type="Pfam" id="PF00562"/>
    </source>
</evidence>
<dbReference type="Gene3D" id="2.40.50.150">
    <property type="match status" value="1"/>
</dbReference>
<dbReference type="Gene3D" id="2.40.270.10">
    <property type="entry name" value="DNA-directed RNA polymerase, subunit 2, domain 6"/>
    <property type="match status" value="2"/>
</dbReference>
<dbReference type="InterPro" id="IPR007641">
    <property type="entry name" value="RNA_pol_Rpb2_7"/>
</dbReference>
<feature type="domain" description="RNA polymerase Rpb2" evidence="10">
    <location>
        <begin position="422"/>
        <end position="490"/>
    </location>
</feature>
<dbReference type="InterPro" id="IPR007121">
    <property type="entry name" value="RNA_pol_bsu_CS"/>
</dbReference>
<evidence type="ECO:0000256" key="2">
    <source>
        <dbReference type="ARBA" id="ARBA00022679"/>
    </source>
</evidence>
<evidence type="ECO:0000256" key="1">
    <source>
        <dbReference type="ARBA" id="ARBA00022478"/>
    </source>
</evidence>
<name>A0ABX4MFE7_9HYPH</name>
<dbReference type="InterPro" id="IPR007120">
    <property type="entry name" value="DNA-dir_RNAP_su2_dom"/>
</dbReference>
<evidence type="ECO:0000256" key="4">
    <source>
        <dbReference type="ARBA" id="ARBA00023163"/>
    </source>
</evidence>
<comment type="catalytic activity">
    <reaction evidence="5 7">
        <text>RNA(n) + a ribonucleoside 5'-triphosphate = RNA(n+1) + diphosphate</text>
        <dbReference type="Rhea" id="RHEA:21248"/>
        <dbReference type="Rhea" id="RHEA-COMP:14527"/>
        <dbReference type="Rhea" id="RHEA-COMP:17342"/>
        <dbReference type="ChEBI" id="CHEBI:33019"/>
        <dbReference type="ChEBI" id="CHEBI:61557"/>
        <dbReference type="ChEBI" id="CHEBI:140395"/>
        <dbReference type="EC" id="2.7.7.6"/>
    </reaction>
</comment>
<evidence type="ECO:0000259" key="10">
    <source>
        <dbReference type="Pfam" id="PF04565"/>
    </source>
</evidence>
<dbReference type="InterPro" id="IPR007645">
    <property type="entry name" value="RNA_pol_Rpb2_3"/>
</dbReference>
<evidence type="ECO:0000256" key="3">
    <source>
        <dbReference type="ARBA" id="ARBA00022695"/>
    </source>
</evidence>
<evidence type="ECO:0000313" key="12">
    <source>
        <dbReference type="Proteomes" id="UP000229707"/>
    </source>
</evidence>
<keyword evidence="1 7" id="KW-0240">DNA-directed RNA polymerase</keyword>